<comment type="caution">
    <text evidence="12">The sequence shown here is derived from an EMBL/GenBank/DDBJ whole genome shotgun (WGS) entry which is preliminary data.</text>
</comment>
<dbReference type="PANTHER" id="PTHR11388">
    <property type="entry name" value="ORGANIC ANION TRANSPORTER"/>
    <property type="match status" value="1"/>
</dbReference>
<evidence type="ECO:0000256" key="4">
    <source>
        <dbReference type="ARBA" id="ARBA00022692"/>
    </source>
</evidence>
<dbReference type="PROSITE" id="PS51465">
    <property type="entry name" value="KAZAL_2"/>
    <property type="match status" value="1"/>
</dbReference>
<feature type="transmembrane region" description="Helical" evidence="8">
    <location>
        <begin position="743"/>
        <end position="765"/>
    </location>
</feature>
<dbReference type="PANTHER" id="PTHR11388:SF100">
    <property type="entry name" value="SOLUTE CARRIER ORGANIC ANION TRANSPORTER FAMILY MEMBER 4A1"/>
    <property type="match status" value="1"/>
</dbReference>
<dbReference type="SUPFAM" id="SSF100895">
    <property type="entry name" value="Kazal-type serine protease inhibitors"/>
    <property type="match status" value="1"/>
</dbReference>
<evidence type="ECO:0000313" key="13">
    <source>
        <dbReference type="Proteomes" id="UP001303046"/>
    </source>
</evidence>
<dbReference type="PROSITE" id="PS50850">
    <property type="entry name" value="MFS"/>
    <property type="match status" value="1"/>
</dbReference>
<feature type="domain" description="Major facilitator superfamily (MFS) profile" evidence="10">
    <location>
        <begin position="172"/>
        <end position="769"/>
    </location>
</feature>
<feature type="transmembrane region" description="Helical" evidence="8">
    <location>
        <begin position="651"/>
        <end position="672"/>
    </location>
</feature>
<dbReference type="Proteomes" id="UP001303046">
    <property type="component" value="Unassembled WGS sequence"/>
</dbReference>
<comment type="subcellular location">
    <subcellularLocation>
        <location evidence="1 8">Cell membrane</location>
        <topology evidence="1 8">Multi-pass membrane protein</topology>
    </subcellularLocation>
</comment>
<evidence type="ECO:0000313" key="12">
    <source>
        <dbReference type="EMBL" id="KAK6741058.1"/>
    </source>
</evidence>
<keyword evidence="3" id="KW-1003">Cell membrane</keyword>
<dbReference type="SUPFAM" id="SSF103473">
    <property type="entry name" value="MFS general substrate transporter"/>
    <property type="match status" value="1"/>
</dbReference>
<feature type="domain" description="Kazal-like" evidence="11">
    <location>
        <begin position="570"/>
        <end position="625"/>
    </location>
</feature>
<sequence length="807" mass="89535">MLSAKRIPNDSRPREPSPADLAMVNELQPMLATNATNEMSMSTDKKNTFFHMLKEFHIVKNAAANNSPCQSKESDVDNPPQNPSNPLLFSGTPNSSLAQSGPPSTMDVHRSNMISHLSASSIASMERYDTGTFEASDEELREKSDDSDEKLLCGFGSCTPPWLQRFHNAKWLLLMLGICAFIQSFVVNAIFPVGLSTLEKRFKMTSTHTGIISSWYDFAVLLVVFPVCHWGNSGHKGRWIGWGGIVMALGSLICALPHWLISPYKPEHSEFNSTDFGQCTLRELEQQTCERQAFTSYLNPYFLLFILGQTLHGVGSTPLFSIGTTFIDENVSQKASPVYLAIHAVLTSFGPVIGVFVGGFLLNIYDDFDRVDHPPIARSDPRWIGAWWVGFLASSISALIIAFPILAFARELPEAKRHRAKDVIQVHAINADVNEKAPKEAKKLPVVIMKICRNPTFVVCIVIGIFESIIINGFAAFMPKILETLLSTTPILASYLSSVVIFAAAAGVMVGGMVIRKLKLQVGGMLKMIVCCHVIALIFTTGLLVHCPQRSFIGINTDYNDINIHNNIDYNVDAACNMDCYCKDDFNPVCEKDTGRMYFSPCYAGCTHKKDKNGKTEWSECSCLRENFTSNPEIRHSDVLLQGYCNIDCGYSVYVLMITLFITVVASFASGIPTQQIMLRVVPFDQRTLALGINWTFLRLLGFIPGGILFGMMIDIACLEWEQNCGRQQSCRVYDPMKLSWTITAVAIVCKLLSILATIIGYMTYRPTDLDNGMSIKSVDSHGALQLVVNDDRPPEEYGSKKNKPVN</sequence>
<feature type="transmembrane region" description="Helical" evidence="8">
    <location>
        <begin position="211"/>
        <end position="232"/>
    </location>
</feature>
<dbReference type="Gene3D" id="1.20.1250.20">
    <property type="entry name" value="MFS general substrate transporter like domains"/>
    <property type="match status" value="1"/>
</dbReference>
<dbReference type="InterPro" id="IPR036058">
    <property type="entry name" value="Kazal_dom_sf"/>
</dbReference>
<feature type="compositionally biased region" description="Polar residues" evidence="9">
    <location>
        <begin position="84"/>
        <end position="103"/>
    </location>
</feature>
<feature type="region of interest" description="Disordered" evidence="9">
    <location>
        <begin position="66"/>
        <end position="109"/>
    </location>
</feature>
<dbReference type="Pfam" id="PF03137">
    <property type="entry name" value="OATP"/>
    <property type="match status" value="1"/>
</dbReference>
<gene>
    <name evidence="12" type="primary">Necator_chrIII.g9878</name>
    <name evidence="12" type="ORF">RB195_009113</name>
</gene>
<evidence type="ECO:0000259" key="11">
    <source>
        <dbReference type="PROSITE" id="PS51465"/>
    </source>
</evidence>
<feature type="transmembrane region" description="Helical" evidence="8">
    <location>
        <begin position="491"/>
        <end position="514"/>
    </location>
</feature>
<organism evidence="12 13">
    <name type="scientific">Necator americanus</name>
    <name type="common">Human hookworm</name>
    <dbReference type="NCBI Taxonomy" id="51031"/>
    <lineage>
        <taxon>Eukaryota</taxon>
        <taxon>Metazoa</taxon>
        <taxon>Ecdysozoa</taxon>
        <taxon>Nematoda</taxon>
        <taxon>Chromadorea</taxon>
        <taxon>Rhabditida</taxon>
        <taxon>Rhabditina</taxon>
        <taxon>Rhabditomorpha</taxon>
        <taxon>Strongyloidea</taxon>
        <taxon>Ancylostomatidae</taxon>
        <taxon>Bunostominae</taxon>
        <taxon>Necator</taxon>
    </lineage>
</organism>
<dbReference type="CDD" id="cd17403">
    <property type="entry name" value="MFS_SLCO4_OATP4"/>
    <property type="match status" value="1"/>
</dbReference>
<dbReference type="NCBIfam" id="TIGR00805">
    <property type="entry name" value="oat"/>
    <property type="match status" value="1"/>
</dbReference>
<evidence type="ECO:0000256" key="1">
    <source>
        <dbReference type="ARBA" id="ARBA00004651"/>
    </source>
</evidence>
<feature type="transmembrane region" description="Helical" evidence="8">
    <location>
        <begin position="171"/>
        <end position="191"/>
    </location>
</feature>
<feature type="transmembrane region" description="Helical" evidence="8">
    <location>
        <begin position="457"/>
        <end position="479"/>
    </location>
</feature>
<keyword evidence="4 8" id="KW-0812">Transmembrane</keyword>
<proteinExistence type="inferred from homology"/>
<dbReference type="InterPro" id="IPR036259">
    <property type="entry name" value="MFS_trans_sf"/>
</dbReference>
<feature type="region of interest" description="Disordered" evidence="9">
    <location>
        <begin position="1"/>
        <end position="20"/>
    </location>
</feature>
<keyword evidence="7" id="KW-1015">Disulfide bond</keyword>
<feature type="transmembrane region" description="Helical" evidence="8">
    <location>
        <begin position="526"/>
        <end position="545"/>
    </location>
</feature>
<reference evidence="12 13" key="1">
    <citation type="submission" date="2023-08" db="EMBL/GenBank/DDBJ databases">
        <title>A Necator americanus chromosomal reference genome.</title>
        <authorList>
            <person name="Ilik V."/>
            <person name="Petrzelkova K.J."/>
            <person name="Pardy F."/>
            <person name="Fuh T."/>
            <person name="Niatou-Singa F.S."/>
            <person name="Gouil Q."/>
            <person name="Baker L."/>
            <person name="Ritchie M.E."/>
            <person name="Jex A.R."/>
            <person name="Gazzola D."/>
            <person name="Li H."/>
            <person name="Toshio Fujiwara R."/>
            <person name="Zhan B."/>
            <person name="Aroian R.V."/>
            <person name="Pafco B."/>
            <person name="Schwarz E.M."/>
        </authorList>
    </citation>
    <scope>NUCLEOTIDE SEQUENCE [LARGE SCALE GENOMIC DNA]</scope>
    <source>
        <strain evidence="12 13">Aroian</strain>
        <tissue evidence="12">Whole animal</tissue>
    </source>
</reference>
<evidence type="ECO:0000256" key="6">
    <source>
        <dbReference type="ARBA" id="ARBA00023136"/>
    </source>
</evidence>
<keyword evidence="8" id="KW-0406">Ion transport</keyword>
<comment type="similarity">
    <text evidence="2 8">Belongs to the organo anion transporter (TC 2.A.60) family.</text>
</comment>
<dbReference type="EMBL" id="JAVFWL010000003">
    <property type="protein sequence ID" value="KAK6741058.1"/>
    <property type="molecule type" value="Genomic_DNA"/>
</dbReference>
<accession>A0ABR1CRS6</accession>
<dbReference type="InterPro" id="IPR004156">
    <property type="entry name" value="OATP"/>
</dbReference>
<feature type="transmembrane region" description="Helical" evidence="8">
    <location>
        <begin position="693"/>
        <end position="714"/>
    </location>
</feature>
<feature type="transmembrane region" description="Helical" evidence="8">
    <location>
        <begin position="339"/>
        <end position="365"/>
    </location>
</feature>
<name>A0ABR1CRS6_NECAM</name>
<evidence type="ECO:0000256" key="5">
    <source>
        <dbReference type="ARBA" id="ARBA00022989"/>
    </source>
</evidence>
<keyword evidence="8" id="KW-0813">Transport</keyword>
<evidence type="ECO:0000256" key="9">
    <source>
        <dbReference type="SAM" id="MobiDB-lite"/>
    </source>
</evidence>
<evidence type="ECO:0000259" key="10">
    <source>
        <dbReference type="PROSITE" id="PS50850"/>
    </source>
</evidence>
<feature type="compositionally biased region" description="Basic and acidic residues" evidence="9">
    <location>
        <begin position="7"/>
        <end position="17"/>
    </location>
</feature>
<keyword evidence="6 8" id="KW-0472">Membrane</keyword>
<feature type="transmembrane region" description="Helical" evidence="8">
    <location>
        <begin position="385"/>
        <end position="409"/>
    </location>
</feature>
<keyword evidence="13" id="KW-1185">Reference proteome</keyword>
<evidence type="ECO:0000256" key="7">
    <source>
        <dbReference type="ARBA" id="ARBA00023157"/>
    </source>
</evidence>
<evidence type="ECO:0000256" key="2">
    <source>
        <dbReference type="ARBA" id="ARBA00009657"/>
    </source>
</evidence>
<feature type="transmembrane region" description="Helical" evidence="8">
    <location>
        <begin position="239"/>
        <end position="261"/>
    </location>
</feature>
<protein>
    <recommendedName>
        <fullName evidence="8">Solute carrier organic anion transporter family member</fullName>
    </recommendedName>
</protein>
<dbReference type="InterPro" id="IPR002350">
    <property type="entry name" value="Kazal_dom"/>
</dbReference>
<evidence type="ECO:0000256" key="8">
    <source>
        <dbReference type="RuleBase" id="RU362056"/>
    </source>
</evidence>
<keyword evidence="5 8" id="KW-1133">Transmembrane helix</keyword>
<feature type="transmembrane region" description="Helical" evidence="8">
    <location>
        <begin position="301"/>
        <end position="327"/>
    </location>
</feature>
<dbReference type="InterPro" id="IPR020846">
    <property type="entry name" value="MFS_dom"/>
</dbReference>
<evidence type="ECO:0000256" key="3">
    <source>
        <dbReference type="ARBA" id="ARBA00022475"/>
    </source>
</evidence>